<dbReference type="SUPFAM" id="SSF55729">
    <property type="entry name" value="Acyl-CoA N-acyltransferases (Nat)"/>
    <property type="match status" value="1"/>
</dbReference>
<evidence type="ECO:0000259" key="1">
    <source>
        <dbReference type="PROSITE" id="PS51186"/>
    </source>
</evidence>
<dbReference type="AlphaFoldDB" id="A0A644VWK7"/>
<dbReference type="PANTHER" id="PTHR15298:SF1">
    <property type="entry name" value="GLYCINE N-ACYLTRANSFERASE-LIKE PROTEIN"/>
    <property type="match status" value="1"/>
</dbReference>
<dbReference type="EMBL" id="VSSQ01000484">
    <property type="protein sequence ID" value="MPL95854.1"/>
    <property type="molecule type" value="Genomic_DNA"/>
</dbReference>
<dbReference type="InterPro" id="IPR010313">
    <property type="entry name" value="Glycine_N-acyltransferase"/>
</dbReference>
<protein>
    <recommendedName>
        <fullName evidence="1">N-acetyltransferase domain-containing protein</fullName>
    </recommendedName>
</protein>
<dbReference type="Gene3D" id="3.40.630.30">
    <property type="match status" value="1"/>
</dbReference>
<organism evidence="2">
    <name type="scientific">bioreactor metagenome</name>
    <dbReference type="NCBI Taxonomy" id="1076179"/>
    <lineage>
        <taxon>unclassified sequences</taxon>
        <taxon>metagenomes</taxon>
        <taxon>ecological metagenomes</taxon>
    </lineage>
</organism>
<dbReference type="PANTHER" id="PTHR15298">
    <property type="entry name" value="L-COA N-ACYLTRANSFERASE-RELATED"/>
    <property type="match status" value="1"/>
</dbReference>
<feature type="domain" description="N-acetyltransferase" evidence="1">
    <location>
        <begin position="109"/>
        <end position="228"/>
    </location>
</feature>
<dbReference type="Pfam" id="PF08445">
    <property type="entry name" value="FR47"/>
    <property type="match status" value="1"/>
</dbReference>
<gene>
    <name evidence="2" type="ORF">SDC9_42027</name>
</gene>
<dbReference type="InterPro" id="IPR000182">
    <property type="entry name" value="GNAT_dom"/>
</dbReference>
<name>A0A644VWK7_9ZZZZ</name>
<dbReference type="GO" id="GO:0005739">
    <property type="term" value="C:mitochondrion"/>
    <property type="evidence" value="ECO:0007669"/>
    <property type="project" value="InterPro"/>
</dbReference>
<proteinExistence type="predicted"/>
<dbReference type="InterPro" id="IPR013653">
    <property type="entry name" value="GCN5-like_dom"/>
</dbReference>
<dbReference type="InterPro" id="IPR016181">
    <property type="entry name" value="Acyl_CoA_acyltransferase"/>
</dbReference>
<reference evidence="2" key="1">
    <citation type="submission" date="2019-08" db="EMBL/GenBank/DDBJ databases">
        <authorList>
            <person name="Kucharzyk K."/>
            <person name="Murdoch R.W."/>
            <person name="Higgins S."/>
            <person name="Loffler F."/>
        </authorList>
    </citation>
    <scope>NUCLEOTIDE SEQUENCE</scope>
</reference>
<dbReference type="CDD" id="cd04301">
    <property type="entry name" value="NAT_SF"/>
    <property type="match status" value="1"/>
</dbReference>
<sequence>MDIVSFLQEKGEITYIDLIEPLREGTAEVLLASEAGVLIRINGNTLCSALFDECSLPDFARHMIGSNHAICVHDCPLVGYLKEKGLVYHLGCVQAVYTSKQKCTLSSQFSIQIVGPDDLNIVLEHYKHADKEYITDRVASGCMRKAVVDGRLAAFIGRHAEGTIGMLQVLPDFRRRHIGEELEKAYINLLLEEGRTPYCHVDTNNAASLALQKKLGMSFSQEIVHWFN</sequence>
<comment type="caution">
    <text evidence="2">The sequence shown here is derived from an EMBL/GenBank/DDBJ whole genome shotgun (WGS) entry which is preliminary data.</text>
</comment>
<dbReference type="GO" id="GO:0047961">
    <property type="term" value="F:glycine N-acyltransferase activity"/>
    <property type="evidence" value="ECO:0007669"/>
    <property type="project" value="InterPro"/>
</dbReference>
<dbReference type="PROSITE" id="PS51186">
    <property type="entry name" value="GNAT"/>
    <property type="match status" value="1"/>
</dbReference>
<evidence type="ECO:0000313" key="2">
    <source>
        <dbReference type="EMBL" id="MPL95854.1"/>
    </source>
</evidence>
<accession>A0A644VWK7</accession>